<protein>
    <submittedName>
        <fullName evidence="2">Uncharacterized protein</fullName>
    </submittedName>
</protein>
<keyword evidence="3" id="KW-1185">Reference proteome</keyword>
<feature type="compositionally biased region" description="Basic and acidic residues" evidence="1">
    <location>
        <begin position="254"/>
        <end position="265"/>
    </location>
</feature>
<evidence type="ECO:0000256" key="1">
    <source>
        <dbReference type="SAM" id="MobiDB-lite"/>
    </source>
</evidence>
<dbReference type="Proteomes" id="UP001140513">
    <property type="component" value="Unassembled WGS sequence"/>
</dbReference>
<evidence type="ECO:0000313" key="3">
    <source>
        <dbReference type="Proteomes" id="UP001140513"/>
    </source>
</evidence>
<dbReference type="AlphaFoldDB" id="A0A9W9C8Z8"/>
<evidence type="ECO:0000313" key="2">
    <source>
        <dbReference type="EMBL" id="KAJ4350239.1"/>
    </source>
</evidence>
<organism evidence="2 3">
    <name type="scientific">Didymosphaeria variabile</name>
    <dbReference type="NCBI Taxonomy" id="1932322"/>
    <lineage>
        <taxon>Eukaryota</taxon>
        <taxon>Fungi</taxon>
        <taxon>Dikarya</taxon>
        <taxon>Ascomycota</taxon>
        <taxon>Pezizomycotina</taxon>
        <taxon>Dothideomycetes</taxon>
        <taxon>Pleosporomycetidae</taxon>
        <taxon>Pleosporales</taxon>
        <taxon>Massarineae</taxon>
        <taxon>Didymosphaeriaceae</taxon>
        <taxon>Didymosphaeria</taxon>
    </lineage>
</organism>
<sequence>MWIQEQLTPWRKQEIYNMDSKKERQTAVHSDTNTLAIKAASIKKTAKKGIKQGFTLSTKNTGIVKPTKPTTAPSKPVTSTPNKGIKSTPDPSSQDSRFYIAPGLRIPLYDSRGKRLTYARDGRVIAHKISRERVLEEYVRKYAGDAKVQEMEGESGKPKWSKDQIGDWITEVESTAFGQGPKGRTIKERKEETRREGVGDKRVNGFIKGKEVPQPQQKVARSMSEEIKMLLVLEDEVMVPAPVSKKRSASMEKANSKPEIGDRDPTLATNGDASNKRKLPARESQGSFKKLRLDKANTALPSSNTEKPQTSTPAPSTSTSMAPSNGKPDTQFKPPITQIIKAQPPRGIAPRPDTFPWSHADKDLYLAKVHDVHKVETHPYLSVFSLDPAFSVTPGLPSRTTAVCALPLPATREHLIISAHTHTSHLGKSTIVNTTLIPHRDLENARAAALAGKKIGPPHRRKKNITLPFLKPGKHGWDYEKHAWGFEGDKDLETGVGHQIDPRDEGLSEEEFAEKYPGARGGVWPCGCAIPGDEHDSEAE</sequence>
<dbReference type="RefSeq" id="XP_056069169.1">
    <property type="nucleotide sequence ID" value="XM_056217613.1"/>
</dbReference>
<proteinExistence type="predicted"/>
<reference evidence="2" key="1">
    <citation type="submission" date="2022-10" db="EMBL/GenBank/DDBJ databases">
        <title>Tapping the CABI collections for fungal endophytes: first genome assemblies for Collariella, Neodidymelliopsis, Ascochyta clinopodiicola, Didymella pomorum, Didymosphaeria variabile, Neocosmospora piperis and Neocucurbitaria cava.</title>
        <authorList>
            <person name="Hill R."/>
        </authorList>
    </citation>
    <scope>NUCLEOTIDE SEQUENCE</scope>
    <source>
        <strain evidence="2">IMI 356815</strain>
    </source>
</reference>
<comment type="caution">
    <text evidence="2">The sequence shown here is derived from an EMBL/GenBank/DDBJ whole genome shotgun (WGS) entry which is preliminary data.</text>
</comment>
<gene>
    <name evidence="2" type="ORF">N0V89_008860</name>
</gene>
<feature type="region of interest" description="Disordered" evidence="1">
    <location>
        <begin position="243"/>
        <end position="331"/>
    </location>
</feature>
<name>A0A9W9C8Z8_9PLEO</name>
<feature type="compositionally biased region" description="Low complexity" evidence="1">
    <location>
        <begin position="308"/>
        <end position="324"/>
    </location>
</feature>
<dbReference type="EMBL" id="JAPEUX010000006">
    <property type="protein sequence ID" value="KAJ4350239.1"/>
    <property type="molecule type" value="Genomic_DNA"/>
</dbReference>
<feature type="region of interest" description="Disordered" evidence="1">
    <location>
        <begin position="61"/>
        <end position="97"/>
    </location>
</feature>
<feature type="compositionally biased region" description="Low complexity" evidence="1">
    <location>
        <begin position="64"/>
        <end position="81"/>
    </location>
</feature>
<dbReference type="OrthoDB" id="3793790at2759"/>
<dbReference type="GeneID" id="80912390"/>
<accession>A0A9W9C8Z8</accession>